<accession>A0ABV8XF33</accession>
<dbReference type="SUPFAM" id="SSF116734">
    <property type="entry name" value="DNA methylase specificity domain"/>
    <property type="match status" value="2"/>
</dbReference>
<dbReference type="GO" id="GO:0004519">
    <property type="term" value="F:endonuclease activity"/>
    <property type="evidence" value="ECO:0007669"/>
    <property type="project" value="UniProtKB-KW"/>
</dbReference>
<dbReference type="Pfam" id="PF01420">
    <property type="entry name" value="Methylase_S"/>
    <property type="match status" value="2"/>
</dbReference>
<comment type="caution">
    <text evidence="5">The sequence shown here is derived from an EMBL/GenBank/DDBJ whole genome shotgun (WGS) entry which is preliminary data.</text>
</comment>
<dbReference type="GO" id="GO:0016787">
    <property type="term" value="F:hydrolase activity"/>
    <property type="evidence" value="ECO:0007669"/>
    <property type="project" value="UniProtKB-KW"/>
</dbReference>
<keyword evidence="3" id="KW-0238">DNA-binding</keyword>
<dbReference type="InterPro" id="IPR044946">
    <property type="entry name" value="Restrct_endonuc_typeI_TRD_sf"/>
</dbReference>
<dbReference type="PANTHER" id="PTHR43140:SF1">
    <property type="entry name" value="TYPE I RESTRICTION ENZYME ECOKI SPECIFICITY SUBUNIT"/>
    <property type="match status" value="1"/>
</dbReference>
<dbReference type="InterPro" id="IPR051212">
    <property type="entry name" value="Type-I_RE_S_subunit"/>
</dbReference>
<reference evidence="6" key="1">
    <citation type="journal article" date="2019" name="Int. J. Syst. Evol. Microbiol.">
        <title>The Global Catalogue of Microorganisms (GCM) 10K type strain sequencing project: providing services to taxonomists for standard genome sequencing and annotation.</title>
        <authorList>
            <consortium name="The Broad Institute Genomics Platform"/>
            <consortium name="The Broad Institute Genome Sequencing Center for Infectious Disease"/>
            <person name="Wu L."/>
            <person name="Ma J."/>
        </authorList>
    </citation>
    <scope>NUCLEOTIDE SEQUENCE [LARGE SCALE GENOMIC DNA]</scope>
    <source>
        <strain evidence="6">CCUG 49679</strain>
    </source>
</reference>
<dbReference type="InterPro" id="IPR000055">
    <property type="entry name" value="Restrct_endonuc_typeI_TRD"/>
</dbReference>
<feature type="domain" description="Type I restriction modification DNA specificity" evidence="4">
    <location>
        <begin position="315"/>
        <end position="402"/>
    </location>
</feature>
<dbReference type="EC" id="3.1.21.-" evidence="5"/>
<keyword evidence="5" id="KW-0540">Nuclease</keyword>
<keyword evidence="5" id="KW-0255">Endonuclease</keyword>
<evidence type="ECO:0000256" key="2">
    <source>
        <dbReference type="ARBA" id="ARBA00022747"/>
    </source>
</evidence>
<evidence type="ECO:0000256" key="1">
    <source>
        <dbReference type="ARBA" id="ARBA00010923"/>
    </source>
</evidence>
<keyword evidence="5" id="KW-0378">Hydrolase</keyword>
<dbReference type="PANTHER" id="PTHR43140">
    <property type="entry name" value="TYPE-1 RESTRICTION ENZYME ECOKI SPECIFICITY PROTEIN"/>
    <property type="match status" value="1"/>
</dbReference>
<keyword evidence="6" id="KW-1185">Reference proteome</keyword>
<organism evidence="5 6">
    <name type="scientific">Chromohalobacter beijerinckii</name>
    <dbReference type="NCBI Taxonomy" id="86179"/>
    <lineage>
        <taxon>Bacteria</taxon>
        <taxon>Pseudomonadati</taxon>
        <taxon>Pseudomonadota</taxon>
        <taxon>Gammaproteobacteria</taxon>
        <taxon>Oceanospirillales</taxon>
        <taxon>Halomonadaceae</taxon>
        <taxon>Chromohalobacter</taxon>
    </lineage>
</organism>
<keyword evidence="2" id="KW-0680">Restriction system</keyword>
<protein>
    <submittedName>
        <fullName evidence="5">Restriction endonuclease subunit S</fullName>
        <ecNumber evidence="5">3.1.21.-</ecNumber>
    </submittedName>
</protein>
<evidence type="ECO:0000313" key="5">
    <source>
        <dbReference type="EMBL" id="MFC4416154.1"/>
    </source>
</evidence>
<feature type="domain" description="Type I restriction modification DNA specificity" evidence="4">
    <location>
        <begin position="24"/>
        <end position="196"/>
    </location>
</feature>
<gene>
    <name evidence="5" type="ORF">ACFO0E_06985</name>
</gene>
<evidence type="ECO:0000259" key="4">
    <source>
        <dbReference type="Pfam" id="PF01420"/>
    </source>
</evidence>
<comment type="similarity">
    <text evidence="1">Belongs to the type-I restriction system S methylase family.</text>
</comment>
<dbReference type="Gene3D" id="3.90.220.20">
    <property type="entry name" value="DNA methylase specificity domains"/>
    <property type="match status" value="2"/>
</dbReference>
<proteinExistence type="inferred from homology"/>
<evidence type="ECO:0000313" key="6">
    <source>
        <dbReference type="Proteomes" id="UP001596015"/>
    </source>
</evidence>
<dbReference type="Proteomes" id="UP001596015">
    <property type="component" value="Unassembled WGS sequence"/>
</dbReference>
<evidence type="ECO:0000256" key="3">
    <source>
        <dbReference type="ARBA" id="ARBA00023125"/>
    </source>
</evidence>
<dbReference type="RefSeq" id="WP_246939905.1">
    <property type="nucleotide sequence ID" value="NZ_JAKGAK010000002.1"/>
</dbReference>
<name>A0ABV8XF33_9GAMM</name>
<dbReference type="EMBL" id="JBHSEO010000046">
    <property type="protein sequence ID" value="MFC4416154.1"/>
    <property type="molecule type" value="Genomic_DNA"/>
</dbReference>
<sequence>MTFPKYPEYKDSGVEWLGEVPAHWEIKPLKYVATYNDEVLPESTPDDYPIKYVEISDVDDQLGITGWSEHSFSSAPSRARRVLKNGDVLISTVRTYLRAIAPVIEPPENLVGSTGFAAIRPVLGVYHFALLGYTLRAEWFISHIIARSVGVSYPAINASDLAALPLPVPPWKEQQSIAAFLDHETARIDALVKEQQRLIELLKDKRQAVISHAVTKGLDPDAPMKDSGVEWLGEVPAHWGIVKFLRCVKIAEGQVDPKLEEYREKILIAPNHVESATGRVLSLETAESQGAESGKYVCRAGDVAYSKIRPALRKACVVDKEVLCSADMYPLRPLINLTSDYLLWSILSEPFSRLTALESERVAMPKINRESLNEIYMAVPPLEEQASISDHISQETQRLDQLTSIATEAIELLSERRSALISAAVTGKIDVRGWKAEKHSEQPEVLMAAEERATYA</sequence>